<protein>
    <submittedName>
        <fullName evidence="2 3">Uncharacterized protein</fullName>
    </submittedName>
</protein>
<feature type="compositionally biased region" description="Low complexity" evidence="1">
    <location>
        <begin position="189"/>
        <end position="198"/>
    </location>
</feature>
<dbReference type="GeneID" id="20202037"/>
<feature type="region of interest" description="Disordered" evidence="1">
    <location>
        <begin position="138"/>
        <end position="177"/>
    </location>
</feature>
<feature type="region of interest" description="Disordered" evidence="1">
    <location>
        <begin position="189"/>
        <end position="211"/>
    </location>
</feature>
<dbReference type="STRING" id="6412.T1EZN7"/>
<feature type="compositionally biased region" description="Basic and acidic residues" evidence="1">
    <location>
        <begin position="1559"/>
        <end position="1569"/>
    </location>
</feature>
<dbReference type="Proteomes" id="UP000015101">
    <property type="component" value="Unassembled WGS sequence"/>
</dbReference>
<dbReference type="InterPro" id="IPR031248">
    <property type="entry name" value="RNF213"/>
</dbReference>
<reference evidence="2 4" key="2">
    <citation type="journal article" date="2013" name="Nature">
        <title>Insights into bilaterian evolution from three spiralian genomes.</title>
        <authorList>
            <person name="Simakov O."/>
            <person name="Marletaz F."/>
            <person name="Cho S.J."/>
            <person name="Edsinger-Gonzales E."/>
            <person name="Havlak P."/>
            <person name="Hellsten U."/>
            <person name="Kuo D.H."/>
            <person name="Larsson T."/>
            <person name="Lv J."/>
            <person name="Arendt D."/>
            <person name="Savage R."/>
            <person name="Osoegawa K."/>
            <person name="de Jong P."/>
            <person name="Grimwood J."/>
            <person name="Chapman J.A."/>
            <person name="Shapiro H."/>
            <person name="Aerts A."/>
            <person name="Otillar R.P."/>
            <person name="Terry A.Y."/>
            <person name="Boore J.L."/>
            <person name="Grigoriev I.V."/>
            <person name="Lindberg D.R."/>
            <person name="Seaver E.C."/>
            <person name="Weisblat D.A."/>
            <person name="Putnam N.H."/>
            <person name="Rokhsar D.S."/>
        </authorList>
    </citation>
    <scope>NUCLEOTIDE SEQUENCE</scope>
</reference>
<reference evidence="3" key="3">
    <citation type="submission" date="2015-06" db="UniProtKB">
        <authorList>
            <consortium name="EnsemblMetazoa"/>
        </authorList>
    </citation>
    <scope>IDENTIFICATION</scope>
</reference>
<accession>T1EZN7</accession>
<dbReference type="RefSeq" id="XP_009011673.1">
    <property type="nucleotide sequence ID" value="XM_009013425.1"/>
</dbReference>
<proteinExistence type="predicted"/>
<evidence type="ECO:0000313" key="3">
    <source>
        <dbReference type="EnsemblMetazoa" id="HelroP167678"/>
    </source>
</evidence>
<evidence type="ECO:0000313" key="2">
    <source>
        <dbReference type="EMBL" id="ESO09859.1"/>
    </source>
</evidence>
<sequence length="1778" mass="205351">MDGGVVCRGKKKKKCGFKLDSSMKFCTNCGKKVDPKLFLTKRKQATSPERKRKFPKENKNEHSNVVRDQTDLKNENDSKFELPSEKIDSNKNQNVSTDPNNNLADDSASKNITSKVEEFIIPVSSAADQNREINNLKENSFEDLFPNDNRQTDIDKSDLQKEVEKKNSADPNDVGVLKTPADITANLDLSNLSTNSNRSENKINFPKNDKKNSKKSCLEAVATNLEITAPKKIRNFDEEHHAKLESVKMFNDDIAIMSREAMLPKYKLIDREMPYEYFVKKDGEKIMELYQKKHGFKKRILKINKNDLTSECDQYDSIILKEKIKKDLPWYSKLYTKITRSNDFSNDVELSTNMSYHCHLPNWQDIKHEANTTGYGEQFLKTFSKVYACALKTYQELDIKDSLKPFLIDYVSGFNNNIYLKDQLLVNACCAVSVLNTCNLYKPEILSVLFRSLLLSVDSNKGTSNYELVCLHFPSGHSKEQLKLSLVEIIKIMNRFKNYNEDWLCILPLFHLLNGEVKPFEMKFNENHDDPNWWGIEKFQKFIDDFKLEHRSKLSWKQSLEHLQPLFEFDKLLPRSVLAVMNLHQVPEVIEMFPLDGSLANVYYFIRKIAYHNYTDQEIIIEALNNCLSVIKMSRMSNTLELNVQYWNCCFKLINKIYNYTPVGSIRLLSIQIMIALNNKQSSVDTSENANFQSLTLAVNDFLKISCPFVPYSSVNAQHFEIFSSLLTTQFSQQERQKIWSSQIYLFIKSYLGKMGDDVFFNFYSTWNMSEHWPKLCPIMDECALEKIEYYIQNYPFLLRNLLNNGDPHDKYKKIIETIMQKNWPVCEAPYYLMMFCVKSSIFPKFISIFYEKESIGILSNESLEKLIKCVSVIDSFANDIEEGNLSFSNLRNILIHERAFLNLYQLIHKEESNVDAQPADGHSKAFKNLYVSELFQLRKKELTLYENRLSKVKNLIEICQGIKSEAVDKLKNQLRILNDDTTMFNEILLPLTPSNVSSDPIFKKFIFNDQILNMIDTYSVQNKCRLFKRFWDEEMLKMSKRRADVDLDALVSEVLQPTLNFIDSLKQLIRSDKMLVKHVHQYFAFIKDVKSLEVELKTLFYDPSDGSLVDKRMKQIELYYQLLNFIRGAEVMIDIKNMFKLKGDFTDLQFVVELSTSQSMPLNNITEELVNSREVKVLVDLALISAEGQGDMEEQKVACLHTAVTGYSPLIYDLKEEMGFKEFYPVCMNVWKVLRADPNLPKKFLDTANDLEWLAKIKESHGSVEISALESASIINHKGVYTVGNINSDDDLQLDVENVIELSYYVERNKMDEKNIHKKFDMKQLCDLQSKLMLVAGKAQEKKDTVHNFVRAFDGVMRLANVYIDLLRAGCSLFKNWKIIFFCDPSIEENVIIEFGKDENELNFLKNLRSPGSNEKVLDKIEEVSDLMDTFLKDWLSYIENKRDKCHYLNYYTTKQLVILQRELAVIWKCFMNEEKFVKQKKDQPPDNCCHLLSLLKIDCGTADVNYAVIVSNKNKPEDEANLSTQEHSEDGNRSDERTEEVGSEENSGDESEDDAGENDKKDNDDDNNVAKERKKVFIEKMTCLGFPLELINEAVKHVGYEDSNQGLFWLADYKNRYDCETGVMKDSVTNDKRGPGENSNSTKKSSDPNIDLKGANSSDNEKKDEDNNKVMNSKGDGANSEKNKMQTTSVKSFMSDFFRNPSLSSQLEKNFKSLWEIFLKAIDSSYSDHLSIQQLGAVLAEIAKIGIDSSEMKRPCPRELKVGLPNLIVCDEGNIL</sequence>
<dbReference type="InParanoid" id="T1EZN7"/>
<dbReference type="CTD" id="20202037"/>
<feature type="compositionally biased region" description="Basic and acidic residues" evidence="1">
    <location>
        <begin position="1528"/>
        <end position="1542"/>
    </location>
</feature>
<dbReference type="EMBL" id="KB095905">
    <property type="protein sequence ID" value="ESO09859.1"/>
    <property type="molecule type" value="Genomic_DNA"/>
</dbReference>
<dbReference type="GO" id="GO:0004842">
    <property type="term" value="F:ubiquitin-protein transferase activity"/>
    <property type="evidence" value="ECO:0007669"/>
    <property type="project" value="InterPro"/>
</dbReference>
<dbReference type="OMA" id="DIKHEAN"/>
<feature type="compositionally biased region" description="Basic and acidic residues" evidence="1">
    <location>
        <begin position="1661"/>
        <end position="1670"/>
    </location>
</feature>
<feature type="compositionally biased region" description="Basic and acidic residues" evidence="1">
    <location>
        <begin position="55"/>
        <end position="89"/>
    </location>
</feature>
<dbReference type="KEGG" id="hro:HELRODRAFT_167678"/>
<name>T1EZN7_HELRO</name>
<keyword evidence="4" id="KW-1185">Reference proteome</keyword>
<feature type="compositionally biased region" description="Basic residues" evidence="1">
    <location>
        <begin position="40"/>
        <end position="54"/>
    </location>
</feature>
<evidence type="ECO:0000313" key="4">
    <source>
        <dbReference type="Proteomes" id="UP000015101"/>
    </source>
</evidence>
<feature type="compositionally biased region" description="Polar residues" evidence="1">
    <location>
        <begin position="90"/>
        <end position="108"/>
    </location>
</feature>
<evidence type="ECO:0000256" key="1">
    <source>
        <dbReference type="SAM" id="MobiDB-lite"/>
    </source>
</evidence>
<feature type="region of interest" description="Disordered" evidence="1">
    <location>
        <begin position="1627"/>
        <end position="1688"/>
    </location>
</feature>
<dbReference type="OrthoDB" id="6142015at2759"/>
<dbReference type="PANTHER" id="PTHR22605">
    <property type="entry name" value="RZ-TYPE DOMAIN-CONTAINING PROTEIN"/>
    <property type="match status" value="1"/>
</dbReference>
<reference evidence="4" key="1">
    <citation type="submission" date="2012-12" db="EMBL/GenBank/DDBJ databases">
        <authorList>
            <person name="Hellsten U."/>
            <person name="Grimwood J."/>
            <person name="Chapman J.A."/>
            <person name="Shapiro H."/>
            <person name="Aerts A."/>
            <person name="Otillar R.P."/>
            <person name="Terry A.Y."/>
            <person name="Boore J.L."/>
            <person name="Simakov O."/>
            <person name="Marletaz F."/>
            <person name="Cho S.-J."/>
            <person name="Edsinger-Gonzales E."/>
            <person name="Havlak P."/>
            <person name="Kuo D.-H."/>
            <person name="Larsson T."/>
            <person name="Lv J."/>
            <person name="Arendt D."/>
            <person name="Savage R."/>
            <person name="Osoegawa K."/>
            <person name="de Jong P."/>
            <person name="Lindberg D.R."/>
            <person name="Seaver E.C."/>
            <person name="Weisblat D.A."/>
            <person name="Putnam N.H."/>
            <person name="Grigoriev I.V."/>
            <person name="Rokhsar D.S."/>
        </authorList>
    </citation>
    <scope>NUCLEOTIDE SEQUENCE</scope>
</reference>
<organism evidence="3 4">
    <name type="scientific">Helobdella robusta</name>
    <name type="common">Californian leech</name>
    <dbReference type="NCBI Taxonomy" id="6412"/>
    <lineage>
        <taxon>Eukaryota</taxon>
        <taxon>Metazoa</taxon>
        <taxon>Spiralia</taxon>
        <taxon>Lophotrochozoa</taxon>
        <taxon>Annelida</taxon>
        <taxon>Clitellata</taxon>
        <taxon>Hirudinea</taxon>
        <taxon>Rhynchobdellida</taxon>
        <taxon>Glossiphoniidae</taxon>
        <taxon>Helobdella</taxon>
    </lineage>
</organism>
<feature type="region of interest" description="Disordered" evidence="1">
    <location>
        <begin position="1518"/>
        <end position="1569"/>
    </location>
</feature>
<dbReference type="eggNOG" id="ENOG502QQ65">
    <property type="taxonomic scope" value="Eukaryota"/>
</dbReference>
<dbReference type="HOGENOM" id="CLU_238656_0_0_1"/>
<dbReference type="GO" id="GO:0016887">
    <property type="term" value="F:ATP hydrolysis activity"/>
    <property type="evidence" value="ECO:0007669"/>
    <property type="project" value="InterPro"/>
</dbReference>
<dbReference type="PANTHER" id="PTHR22605:SF16">
    <property type="entry name" value="E3 UBIQUITIN-PROTEIN LIGASE RNF213"/>
    <property type="match status" value="1"/>
</dbReference>
<feature type="compositionally biased region" description="Basic and acidic residues" evidence="1">
    <location>
        <begin position="150"/>
        <end position="168"/>
    </location>
</feature>
<feature type="region of interest" description="Disordered" evidence="1">
    <location>
        <begin position="40"/>
        <end position="108"/>
    </location>
</feature>
<gene>
    <name evidence="3" type="primary">20202037</name>
    <name evidence="2" type="ORF">HELRODRAFT_167678</name>
</gene>
<dbReference type="EnsemblMetazoa" id="HelroT167678">
    <property type="protein sequence ID" value="HelroP167678"/>
    <property type="gene ID" value="HelroG167678"/>
</dbReference>
<dbReference type="EMBL" id="AMQM01002829">
    <property type="status" value="NOT_ANNOTATED_CDS"/>
    <property type="molecule type" value="Genomic_DNA"/>
</dbReference>
<feature type="compositionally biased region" description="Acidic residues" evidence="1">
    <location>
        <begin position="1543"/>
        <end position="1558"/>
    </location>
</feature>